<evidence type="ECO:0000313" key="4">
    <source>
        <dbReference type="WBParaSite" id="Gr19_v10_g10072.t1"/>
    </source>
</evidence>
<dbReference type="AlphaFoldDB" id="A0A914GPW3"/>
<dbReference type="GO" id="GO:0006508">
    <property type="term" value="P:proteolysis"/>
    <property type="evidence" value="ECO:0007669"/>
    <property type="project" value="InterPro"/>
</dbReference>
<evidence type="ECO:0000256" key="1">
    <source>
        <dbReference type="SAM" id="Coils"/>
    </source>
</evidence>
<evidence type="ECO:0000259" key="2">
    <source>
        <dbReference type="Pfam" id="PF01434"/>
    </source>
</evidence>
<feature type="coiled-coil region" evidence="1">
    <location>
        <begin position="115"/>
        <end position="142"/>
    </location>
</feature>
<dbReference type="GO" id="GO:0004222">
    <property type="term" value="F:metalloendopeptidase activity"/>
    <property type="evidence" value="ECO:0007669"/>
    <property type="project" value="InterPro"/>
</dbReference>
<feature type="domain" description="Peptidase M41" evidence="2">
    <location>
        <begin position="26"/>
        <end position="118"/>
    </location>
</feature>
<dbReference type="PANTHER" id="PTHR23076:SF97">
    <property type="entry name" value="ATP-DEPENDENT ZINC METALLOPROTEASE YME1L1"/>
    <property type="match status" value="1"/>
</dbReference>
<dbReference type="GO" id="GO:0004176">
    <property type="term" value="F:ATP-dependent peptidase activity"/>
    <property type="evidence" value="ECO:0007669"/>
    <property type="project" value="InterPro"/>
</dbReference>
<organism evidence="3 4">
    <name type="scientific">Globodera rostochiensis</name>
    <name type="common">Golden nematode worm</name>
    <name type="synonym">Heterodera rostochiensis</name>
    <dbReference type="NCBI Taxonomy" id="31243"/>
    <lineage>
        <taxon>Eukaryota</taxon>
        <taxon>Metazoa</taxon>
        <taxon>Ecdysozoa</taxon>
        <taxon>Nematoda</taxon>
        <taxon>Chromadorea</taxon>
        <taxon>Rhabditida</taxon>
        <taxon>Tylenchina</taxon>
        <taxon>Tylenchomorpha</taxon>
        <taxon>Tylenchoidea</taxon>
        <taxon>Heteroderidae</taxon>
        <taxon>Heteroderinae</taxon>
        <taxon>Globodera</taxon>
    </lineage>
</organism>
<keyword evidence="1" id="KW-0175">Coiled coil</keyword>
<dbReference type="Proteomes" id="UP000887572">
    <property type="component" value="Unplaced"/>
</dbReference>
<dbReference type="Pfam" id="PF01434">
    <property type="entry name" value="Peptidase_M41"/>
    <property type="match status" value="1"/>
</dbReference>
<evidence type="ECO:0000313" key="3">
    <source>
        <dbReference type="Proteomes" id="UP000887572"/>
    </source>
</evidence>
<dbReference type="PANTHER" id="PTHR23076">
    <property type="entry name" value="METALLOPROTEASE M41 FTSH"/>
    <property type="match status" value="1"/>
</dbReference>
<name>A0A914GPW3_GLORO</name>
<protein>
    <submittedName>
        <fullName evidence="4">Peptidase M41 domain-containing protein</fullName>
    </submittedName>
</protein>
<sequence length="159" mass="17782">MARRTYVAQLRLFNDSIAGRMGDEQCERARTSVHETGHVFGLWFVEEAAEFIDVTIVPDGDSAGATTSEGRDFCSRKQMFANIMLKMAGKIAEEIVFGNFADGCRSDLEEARGFAMQLSQTRSGVQQILADAEEEMRSLMETESKKQLLKKAILLYLTL</sequence>
<proteinExistence type="predicted"/>
<dbReference type="InterPro" id="IPR000642">
    <property type="entry name" value="Peptidase_M41"/>
</dbReference>
<accession>A0A914GPW3</accession>
<dbReference type="Gene3D" id="1.20.58.760">
    <property type="entry name" value="Peptidase M41"/>
    <property type="match status" value="1"/>
</dbReference>
<reference evidence="4" key="1">
    <citation type="submission" date="2022-11" db="UniProtKB">
        <authorList>
            <consortium name="WormBaseParasite"/>
        </authorList>
    </citation>
    <scope>IDENTIFICATION</scope>
</reference>
<dbReference type="InterPro" id="IPR037219">
    <property type="entry name" value="Peptidase_M41-like"/>
</dbReference>
<dbReference type="SUPFAM" id="SSF140990">
    <property type="entry name" value="FtsH protease domain-like"/>
    <property type="match status" value="1"/>
</dbReference>
<dbReference type="WBParaSite" id="Gr19_v10_g10072.t1">
    <property type="protein sequence ID" value="Gr19_v10_g10072.t1"/>
    <property type="gene ID" value="Gr19_v10_g10072"/>
</dbReference>
<dbReference type="GO" id="GO:0005524">
    <property type="term" value="F:ATP binding"/>
    <property type="evidence" value="ECO:0007669"/>
    <property type="project" value="InterPro"/>
</dbReference>
<keyword evidence="3" id="KW-1185">Reference proteome</keyword>